<keyword evidence="12" id="KW-0472">Membrane</keyword>
<evidence type="ECO:0000256" key="7">
    <source>
        <dbReference type="ARBA" id="ARBA00022801"/>
    </source>
</evidence>
<keyword evidence="8" id="KW-0862">Zinc</keyword>
<keyword evidence="16" id="KW-1185">Reference proteome</keyword>
<sequence length="1644" mass="173861">MKRLWMGTVSAVLAVLMWSPQAQAREVAVDAFLRAPADRSLPSSAANASQRGLRINSVEGRLGVPTFVFREPALNVGSVAAKASRPVTKSSANQAAREHLRGVADLYRMGNADVDGAELRQVHLPNDSRGAVIATYGRRVNGIEVFRSEVKVVMDASQQLVAIAGYLPPRLQDDEKNAMASAFRVSAPQAISTAFQDMTGSALDTRALAPAGTNGDYSKYRVEQSLLATHGFGEAPRSKKILFPMPDGLVPAYYVEVNAGPAHNPEASYKAYVISARDGSTLLKHDLTAHEQFTYKVWADPATKIPYDGPQGDGPTPHPTGNPDGYQAPLNVEPNLVTLQNFPFSRNDPWLPANATETRGNNVDAYADLAGGDGYQEGFDLRAPLSNAADREFDYRFDLTKLASFSVTQRQSAVVNLFYVTNFLHDWFYDAGFDEASGNAQMSNFGRGGLEGDGMRAEAQDSGGRNNANMSTPADGARPRMQQYIFDGAGELVVTAPADLQGSPEIRTASFGPLAFDLSGEFAVPPTDSNVDKARWLREGCTNQAGADPYGGAQVFTGKIALIERGTCGFAYKTYNAMRAGAKAVIVTNSATGEFGGMAASNVPAIDNAITIPALIVRKAVGDAWRTRLATGPVEGRMLRDLERDGTLDNQIIAHEWGHYISNRLIGNASGLTNNQGRAMGEGWGDFHGLLMSVRAEDVSRPGNANWQGVYGMAGFTQSGARNQGYYWGIRRVPYTTDMTKNGLTLKHIQDGTPLPSHPVSSGETGTTNAQVHSSGEIWATMLWECYASLLNAHPFAEAQDRMKRYLVASYKATPSQPTFLEARDAVLAVAAAADPADYQRFLAAFAKRGAGLGARVADRDSSDHIGVVESYSTGKFLEVVSISLDDTVAGCDKDGVLDAGETGLLRVTVRNLGSTDLSGVTANVASNGSSTGVEAVIGDSLSFGNIARGATATATVSVQLNAAPTPAGALAELGVDITFPGFPRSNPDNADLVRAFRAKVNYDEKMNSSGLDQVNTVNTPWVSSTSLSRALWENGAASTGYWHATNESIEQDKRLTSPLLHVADGQDFELSFSHRFSFEAAYSSTLSRYQYFDGGALEFSINEGPWENWFYFLEAEQAQAFVNSGVVNLVEDGTPGVGGNPGWIRLSTGFPAFMSFDVNFGEQFAGQQVRVRFRQGSDGGVGSYGWDINNIQVKGVTNAPFSSRVAEAYTGGGSAPACNMPPLADAGLSVSVTEYVTVGTSQSLRVITLDGSASSDPDGGTLTYAWTQIGGPTVSLTGANTVRPSFSASVPANTIFTFQLVVNDGTDSSHPKVVQVLVTNVNRAPVALARVKAGGSTTVDERSGSVTLDATGSTDADGEELAFSWTQTAGPTVELDDPTSATPTFAVPEVTADTKFTFGLVANDGLVASARSNITITVRQVDRAPVAEAGEDQTVGSRTTVTLTGTAEDADGEAITYAWTQLEGTPVTLTGATTATASFKAPDVTGASAVLRFSLVATAGGKASAASVVTITVTRANRVPVVEAHGTYTVHEGGGVKMVATAEDADGDEVKYRWTQVAGPSVTIQGADTEEAYIVAPNVSEKTVLLFRVRASDDLASSDAVEVSVTVVDMPKHSCSAAGGSASGLLMPALALLGLALSRRRRS</sequence>
<dbReference type="Proteomes" id="UP000011131">
    <property type="component" value="Chromosome"/>
</dbReference>
<dbReference type="EMBL" id="CP004025">
    <property type="protein sequence ID" value="AGC44518.1"/>
    <property type="molecule type" value="Genomic_DNA"/>
</dbReference>
<comment type="similarity">
    <text evidence="3">Belongs to the peptidase M36 family.</text>
</comment>
<organism evidence="15 16">
    <name type="scientific">Myxococcus stipitatus (strain DSM 14675 / JCM 12634 / Mx s8)</name>
    <dbReference type="NCBI Taxonomy" id="1278073"/>
    <lineage>
        <taxon>Bacteria</taxon>
        <taxon>Pseudomonadati</taxon>
        <taxon>Myxococcota</taxon>
        <taxon>Myxococcia</taxon>
        <taxon>Myxococcales</taxon>
        <taxon>Cystobacterineae</taxon>
        <taxon>Myxococcaceae</taxon>
        <taxon>Myxococcus</taxon>
    </lineage>
</organism>
<dbReference type="PATRIC" id="fig|1278073.3.peg.3265"/>
<gene>
    <name evidence="15" type="ordered locus">MYSTI_03204</name>
</gene>
<dbReference type="NCBIfam" id="NF038112">
    <property type="entry name" value="myxo_dep_M36"/>
    <property type="match status" value="1"/>
</dbReference>
<feature type="compositionally biased region" description="Polar residues" evidence="11">
    <location>
        <begin position="463"/>
        <end position="472"/>
    </location>
</feature>
<dbReference type="InterPro" id="IPR003137">
    <property type="entry name" value="PA_domain"/>
</dbReference>
<evidence type="ECO:0000256" key="11">
    <source>
        <dbReference type="SAM" id="MobiDB-lite"/>
    </source>
</evidence>
<feature type="domain" description="PKD/Chitinase" evidence="14">
    <location>
        <begin position="1236"/>
        <end position="1320"/>
    </location>
</feature>
<dbReference type="RefSeq" id="WP_015348779.1">
    <property type="nucleotide sequence ID" value="NC_020126.1"/>
</dbReference>
<evidence type="ECO:0000256" key="5">
    <source>
        <dbReference type="ARBA" id="ARBA00022670"/>
    </source>
</evidence>
<dbReference type="InterPro" id="IPR022409">
    <property type="entry name" value="PKD/Chitinase_dom"/>
</dbReference>
<feature type="signal peptide" evidence="13">
    <location>
        <begin position="1"/>
        <end position="24"/>
    </location>
</feature>
<dbReference type="eggNOG" id="COG0747">
    <property type="taxonomic scope" value="Bacteria"/>
</dbReference>
<dbReference type="GO" id="GO:0005615">
    <property type="term" value="C:extracellular space"/>
    <property type="evidence" value="ECO:0007669"/>
    <property type="project" value="InterPro"/>
</dbReference>
<evidence type="ECO:0000256" key="3">
    <source>
        <dbReference type="ARBA" id="ARBA00006006"/>
    </source>
</evidence>
<comment type="subcellular location">
    <subcellularLocation>
        <location evidence="2">Secreted</location>
    </subcellularLocation>
</comment>
<keyword evidence="12" id="KW-0812">Transmembrane</keyword>
<keyword evidence="10" id="KW-0865">Zymogen</keyword>
<comment type="cofactor">
    <cofactor evidence="1">
        <name>Zn(2+)</name>
        <dbReference type="ChEBI" id="CHEBI:29105"/>
    </cofactor>
</comment>
<dbReference type="GO" id="GO:0008270">
    <property type="term" value="F:zinc ion binding"/>
    <property type="evidence" value="ECO:0007669"/>
    <property type="project" value="InterPro"/>
</dbReference>
<dbReference type="CDD" id="cd04818">
    <property type="entry name" value="PA_subtilisin_1"/>
    <property type="match status" value="1"/>
</dbReference>
<feature type="transmembrane region" description="Helical" evidence="12">
    <location>
        <begin position="1618"/>
        <end position="1638"/>
    </location>
</feature>
<dbReference type="InterPro" id="IPR046450">
    <property type="entry name" value="PA_dom_sf"/>
</dbReference>
<dbReference type="SMART" id="SM00089">
    <property type="entry name" value="PKD"/>
    <property type="match status" value="3"/>
</dbReference>
<dbReference type="Pfam" id="PF02225">
    <property type="entry name" value="PA"/>
    <property type="match status" value="1"/>
</dbReference>
<evidence type="ECO:0000313" key="15">
    <source>
        <dbReference type="EMBL" id="AGC44518.1"/>
    </source>
</evidence>
<dbReference type="Gene3D" id="3.50.30.30">
    <property type="match status" value="1"/>
</dbReference>
<dbReference type="Pfam" id="PF22352">
    <property type="entry name" value="K319L-like_PKD"/>
    <property type="match status" value="4"/>
</dbReference>
<dbReference type="PANTHER" id="PTHR33478:SF1">
    <property type="entry name" value="EXTRACELLULAR METALLOPROTEINASE MEP"/>
    <property type="match status" value="1"/>
</dbReference>
<evidence type="ECO:0000256" key="10">
    <source>
        <dbReference type="ARBA" id="ARBA00023145"/>
    </source>
</evidence>
<evidence type="ECO:0000256" key="2">
    <source>
        <dbReference type="ARBA" id="ARBA00004613"/>
    </source>
</evidence>
<dbReference type="SUPFAM" id="SSF55486">
    <property type="entry name" value="Metalloproteases ('zincins'), catalytic domain"/>
    <property type="match status" value="1"/>
</dbReference>
<dbReference type="GO" id="GO:0006508">
    <property type="term" value="P:proteolysis"/>
    <property type="evidence" value="ECO:0007669"/>
    <property type="project" value="UniProtKB-KW"/>
</dbReference>
<evidence type="ECO:0000256" key="9">
    <source>
        <dbReference type="ARBA" id="ARBA00023049"/>
    </source>
</evidence>
<dbReference type="Gene3D" id="3.10.170.10">
    <property type="match status" value="1"/>
</dbReference>
<dbReference type="InterPro" id="IPR050371">
    <property type="entry name" value="Fungal_virulence_M36"/>
</dbReference>
<evidence type="ECO:0000256" key="8">
    <source>
        <dbReference type="ARBA" id="ARBA00022833"/>
    </source>
</evidence>
<evidence type="ECO:0000256" key="6">
    <source>
        <dbReference type="ARBA" id="ARBA00022723"/>
    </source>
</evidence>
<dbReference type="KEGG" id="msd:MYSTI_03204"/>
<keyword evidence="4" id="KW-0964">Secreted</keyword>
<protein>
    <submittedName>
        <fullName evidence="15">M36 family peptidase</fullName>
    </submittedName>
</protein>
<keyword evidence="7" id="KW-0378">Hydrolase</keyword>
<dbReference type="OrthoDB" id="5377264at2"/>
<keyword evidence="6" id="KW-0479">Metal-binding</keyword>
<dbReference type="Gene3D" id="1.10.390.10">
    <property type="entry name" value="Neutral Protease Domain 2"/>
    <property type="match status" value="1"/>
</dbReference>
<keyword evidence="5" id="KW-0645">Protease</keyword>
<feature type="compositionally biased region" description="Polar residues" evidence="11">
    <location>
        <begin position="759"/>
        <end position="769"/>
    </location>
</feature>
<evidence type="ECO:0000256" key="1">
    <source>
        <dbReference type="ARBA" id="ARBA00001947"/>
    </source>
</evidence>
<name>L7U8U6_MYXSD</name>
<dbReference type="Pfam" id="PF02128">
    <property type="entry name" value="Peptidase_M36"/>
    <property type="match status" value="1"/>
</dbReference>
<feature type="region of interest" description="Disordered" evidence="11">
    <location>
        <begin position="456"/>
        <end position="476"/>
    </location>
</feature>
<reference evidence="15 16" key="1">
    <citation type="journal article" date="2013" name="Genome Announc.">
        <title>Complete genome sequence of Myxococcus stipitatus strain DSM 14675, a fruiting myxobacterium.</title>
        <authorList>
            <person name="Huntley S."/>
            <person name="Kneip S."/>
            <person name="Treuner-Lange A."/>
            <person name="Sogaard-Andersen L."/>
        </authorList>
    </citation>
    <scope>NUCLEOTIDE SEQUENCE [LARGE SCALE GENOMIC DNA]</scope>
    <source>
        <strain evidence="16">DSM 14675 / JCM 12634 / Mx s8</strain>
    </source>
</reference>
<dbReference type="Gene3D" id="2.60.40.10">
    <property type="entry name" value="Immunoglobulins"/>
    <property type="match status" value="3"/>
</dbReference>
<feature type="domain" description="PKD/Chitinase" evidence="14">
    <location>
        <begin position="1427"/>
        <end position="1517"/>
    </location>
</feature>
<dbReference type="InterPro" id="IPR013783">
    <property type="entry name" value="Ig-like_fold"/>
</dbReference>
<dbReference type="PANTHER" id="PTHR33478">
    <property type="entry name" value="EXTRACELLULAR METALLOPROTEINASE MEP"/>
    <property type="match status" value="1"/>
</dbReference>
<dbReference type="STRING" id="1278073.MYSTI_03204"/>
<evidence type="ECO:0000256" key="13">
    <source>
        <dbReference type="SAM" id="SignalP"/>
    </source>
</evidence>
<keyword evidence="9" id="KW-0482">Metalloprotease</keyword>
<keyword evidence="13" id="KW-0732">Signal</keyword>
<feature type="region of interest" description="Disordered" evidence="11">
    <location>
        <begin position="304"/>
        <end position="326"/>
    </location>
</feature>
<dbReference type="Gene3D" id="2.60.40.3010">
    <property type="match status" value="1"/>
</dbReference>
<evidence type="ECO:0000256" key="12">
    <source>
        <dbReference type="SAM" id="Phobius"/>
    </source>
</evidence>
<evidence type="ECO:0000259" key="14">
    <source>
        <dbReference type="SMART" id="SM00089"/>
    </source>
</evidence>
<dbReference type="GO" id="GO:0004222">
    <property type="term" value="F:metalloendopeptidase activity"/>
    <property type="evidence" value="ECO:0007669"/>
    <property type="project" value="InterPro"/>
</dbReference>
<proteinExistence type="inferred from homology"/>
<dbReference type="InterPro" id="IPR001842">
    <property type="entry name" value="Peptidase_M36"/>
</dbReference>
<accession>L7U8U6</accession>
<feature type="domain" description="PKD/Chitinase" evidence="14">
    <location>
        <begin position="1520"/>
        <end position="1611"/>
    </location>
</feature>
<feature type="chain" id="PRO_5003984166" evidence="13">
    <location>
        <begin position="25"/>
        <end position="1644"/>
    </location>
</feature>
<dbReference type="InterPro" id="IPR027268">
    <property type="entry name" value="Peptidase_M4/M1_CTD_sf"/>
</dbReference>
<dbReference type="SUPFAM" id="SSF52025">
    <property type="entry name" value="PA domain"/>
    <property type="match status" value="1"/>
</dbReference>
<keyword evidence="12" id="KW-1133">Transmembrane helix</keyword>
<evidence type="ECO:0000256" key="4">
    <source>
        <dbReference type="ARBA" id="ARBA00022525"/>
    </source>
</evidence>
<evidence type="ECO:0000313" key="16">
    <source>
        <dbReference type="Proteomes" id="UP000011131"/>
    </source>
</evidence>
<feature type="region of interest" description="Disordered" evidence="11">
    <location>
        <begin position="747"/>
        <end position="769"/>
    </location>
</feature>
<dbReference type="HOGENOM" id="CLU_002091_0_0_7"/>